<keyword evidence="2" id="KW-0732">Signal</keyword>
<sequence>MHLIARGRPASWRRSSDLVSALLVVLAGVAAAACGSSETEPGTTGEPSGTGGTGASQGVGGAGGAGGDTAACAPSFEGDTLHLAVGATLAPAEERTMCLRWTTPEAIDIHGFVGTLGPGGHHSLLLAQDPAAPDGVAPCSEAEIMDAQQNGLFQMLAGVSYESSGVSYDFPSTPVQVGLHVPAGTQLVFDAHFLNAGGSDLEGCATLDLRRGEPVVARLLFRTILPPEQYGLVVPAHGDTDVSYEEAAGSRFRVVAASSHMHEGGTHFRMSVKETDLTLYETTNWAEPEPSIFSTQKIVIEEDQTLKLDCSFQNPGDADQHFPDQMCVGGMYTLPCTLPGAC</sequence>
<dbReference type="PROSITE" id="PS51257">
    <property type="entry name" value="PROKAR_LIPOPROTEIN"/>
    <property type="match status" value="1"/>
</dbReference>
<gene>
    <name evidence="3" type="ORF">CAP_2201</name>
</gene>
<proteinExistence type="predicted"/>
<dbReference type="EMBL" id="ASRX01000017">
    <property type="protein sequence ID" value="EYF06323.1"/>
    <property type="molecule type" value="Genomic_DNA"/>
</dbReference>
<evidence type="ECO:0000313" key="3">
    <source>
        <dbReference type="EMBL" id="EYF06323.1"/>
    </source>
</evidence>
<evidence type="ECO:0000256" key="1">
    <source>
        <dbReference type="SAM" id="MobiDB-lite"/>
    </source>
</evidence>
<protein>
    <recommendedName>
        <fullName evidence="5">Copper type II ascorbate-dependent monooxygenase C-terminal domain-containing protein</fullName>
    </recommendedName>
</protein>
<reference evidence="3 4" key="1">
    <citation type="submission" date="2013-05" db="EMBL/GenBank/DDBJ databases">
        <title>Genome assembly of Chondromyces apiculatus DSM 436.</title>
        <authorList>
            <person name="Sharma G."/>
            <person name="Khatri I."/>
            <person name="Kaur C."/>
            <person name="Mayilraj S."/>
            <person name="Subramanian S."/>
        </authorList>
    </citation>
    <scope>NUCLEOTIDE SEQUENCE [LARGE SCALE GENOMIC DNA]</scope>
    <source>
        <strain evidence="3 4">DSM 436</strain>
    </source>
</reference>
<evidence type="ECO:0000256" key="2">
    <source>
        <dbReference type="SAM" id="SignalP"/>
    </source>
</evidence>
<feature type="signal peptide" evidence="2">
    <location>
        <begin position="1"/>
        <end position="32"/>
    </location>
</feature>
<dbReference type="Proteomes" id="UP000019678">
    <property type="component" value="Unassembled WGS sequence"/>
</dbReference>
<organism evidence="3 4">
    <name type="scientific">Chondromyces apiculatus DSM 436</name>
    <dbReference type="NCBI Taxonomy" id="1192034"/>
    <lineage>
        <taxon>Bacteria</taxon>
        <taxon>Pseudomonadati</taxon>
        <taxon>Myxococcota</taxon>
        <taxon>Polyangia</taxon>
        <taxon>Polyangiales</taxon>
        <taxon>Polyangiaceae</taxon>
        <taxon>Chondromyces</taxon>
    </lineage>
</organism>
<evidence type="ECO:0000313" key="4">
    <source>
        <dbReference type="Proteomes" id="UP000019678"/>
    </source>
</evidence>
<dbReference type="AlphaFoldDB" id="A0A017TAL2"/>
<comment type="caution">
    <text evidence="3">The sequence shown here is derived from an EMBL/GenBank/DDBJ whole genome shotgun (WGS) entry which is preliminary data.</text>
</comment>
<feature type="compositionally biased region" description="Low complexity" evidence="1">
    <location>
        <begin position="35"/>
        <end position="47"/>
    </location>
</feature>
<keyword evidence="4" id="KW-1185">Reference proteome</keyword>
<name>A0A017TAL2_9BACT</name>
<accession>A0A017TAL2</accession>
<feature type="compositionally biased region" description="Gly residues" evidence="1">
    <location>
        <begin position="48"/>
        <end position="67"/>
    </location>
</feature>
<feature type="region of interest" description="Disordered" evidence="1">
    <location>
        <begin position="35"/>
        <end position="67"/>
    </location>
</feature>
<evidence type="ECO:0008006" key="5">
    <source>
        <dbReference type="Google" id="ProtNLM"/>
    </source>
</evidence>
<feature type="chain" id="PRO_5001497061" description="Copper type II ascorbate-dependent monooxygenase C-terminal domain-containing protein" evidence="2">
    <location>
        <begin position="33"/>
        <end position="342"/>
    </location>
</feature>